<proteinExistence type="predicted"/>
<dbReference type="Gene3D" id="3.30.70.560">
    <property type="entry name" value="7,8-Dihydro-6-hydroxymethylpterin-pyrophosphokinase HPPK"/>
    <property type="match status" value="1"/>
</dbReference>
<name>A0ABS2FJX9_9CLOT</name>
<dbReference type="Proteomes" id="UP000767334">
    <property type="component" value="Unassembled WGS sequence"/>
</dbReference>
<dbReference type="PROSITE" id="PS51257">
    <property type="entry name" value="PROKAR_LIPOPROTEIN"/>
    <property type="match status" value="1"/>
</dbReference>
<evidence type="ECO:0008006" key="3">
    <source>
        <dbReference type="Google" id="ProtNLM"/>
    </source>
</evidence>
<evidence type="ECO:0000313" key="1">
    <source>
        <dbReference type="EMBL" id="MBM6820885.1"/>
    </source>
</evidence>
<reference evidence="1 2" key="1">
    <citation type="journal article" date="2021" name="Sci. Rep.">
        <title>The distribution of antibiotic resistance genes in chicken gut microbiota commensals.</title>
        <authorList>
            <person name="Juricova H."/>
            <person name="Matiasovicova J."/>
            <person name="Kubasova T."/>
            <person name="Cejkova D."/>
            <person name="Rychlik I."/>
        </authorList>
    </citation>
    <scope>NUCLEOTIDE SEQUENCE [LARGE SCALE GENOMIC DNA]</scope>
    <source>
        <strain evidence="1 2">An435</strain>
    </source>
</reference>
<keyword evidence="2" id="KW-1185">Reference proteome</keyword>
<feature type="non-terminal residue" evidence="1">
    <location>
        <position position="79"/>
    </location>
</feature>
<dbReference type="EMBL" id="JACJLL010000191">
    <property type="protein sequence ID" value="MBM6820885.1"/>
    <property type="molecule type" value="Genomic_DNA"/>
</dbReference>
<dbReference type="SUPFAM" id="SSF55083">
    <property type="entry name" value="6-hydroxymethyl-7,8-dihydropterin pyrophosphokinase, HPPK"/>
    <property type="match status" value="1"/>
</dbReference>
<comment type="caution">
    <text evidence="1">The sequence shown here is derived from an EMBL/GenBank/DDBJ whole genome shotgun (WGS) entry which is preliminary data.</text>
</comment>
<dbReference type="InterPro" id="IPR035907">
    <property type="entry name" value="Hppk_sf"/>
</dbReference>
<gene>
    <name evidence="1" type="ORF">H6A19_16335</name>
</gene>
<evidence type="ECO:0000313" key="2">
    <source>
        <dbReference type="Proteomes" id="UP000767334"/>
    </source>
</evidence>
<organism evidence="1 2">
    <name type="scientific">Clostridium saudiense</name>
    <dbReference type="NCBI Taxonomy" id="1414720"/>
    <lineage>
        <taxon>Bacteria</taxon>
        <taxon>Bacillati</taxon>
        <taxon>Bacillota</taxon>
        <taxon>Clostridia</taxon>
        <taxon>Eubacteriales</taxon>
        <taxon>Clostridiaceae</taxon>
        <taxon>Clostridium</taxon>
    </lineage>
</organism>
<accession>A0ABS2FJX9</accession>
<sequence>MKYLKFIYIILLTTLLSGCVFNDPKYINLRTKPNLYYYSNEIYEKIKNNENQEEFLNGAIKVETYLTPRELMSELLRIE</sequence>
<protein>
    <recommendedName>
        <fullName evidence="3">Lipoprotein</fullName>
    </recommendedName>
</protein>